<name>A0AAE4B2J6_9RHOB</name>
<dbReference type="Pfam" id="PF20569">
    <property type="entry name" value="DUF6778"/>
    <property type="match status" value="1"/>
</dbReference>
<reference evidence="2" key="2">
    <citation type="submission" date="2023-02" db="EMBL/GenBank/DDBJ databases">
        <title>'Rhodoalgimonas zhirmunskyi' gen. nov., isolated from a red alga.</title>
        <authorList>
            <person name="Nedashkovskaya O.I."/>
            <person name="Otstavnykh N.Y."/>
            <person name="Bystritskaya E.P."/>
            <person name="Balabanova L.A."/>
            <person name="Isaeva M.P."/>
        </authorList>
    </citation>
    <scope>NUCLEOTIDE SEQUENCE</scope>
    <source>
        <strain evidence="2">KCTC 52189</strain>
    </source>
</reference>
<comment type="caution">
    <text evidence="2">The sequence shown here is derived from an EMBL/GenBank/DDBJ whole genome shotgun (WGS) entry which is preliminary data.</text>
</comment>
<dbReference type="Proteomes" id="UP001226762">
    <property type="component" value="Unassembled WGS sequence"/>
</dbReference>
<dbReference type="InterPro" id="IPR046705">
    <property type="entry name" value="DUF6778"/>
</dbReference>
<reference evidence="2" key="1">
    <citation type="submission" date="2022-07" db="EMBL/GenBank/DDBJ databases">
        <authorList>
            <person name="Otstavnykh N."/>
            <person name="Isaeva M."/>
            <person name="Bystritskaya E."/>
        </authorList>
    </citation>
    <scope>NUCLEOTIDE SEQUENCE</scope>
    <source>
        <strain evidence="2">KCTC 52189</strain>
    </source>
</reference>
<feature type="chain" id="PRO_5042266400" description="Lipoprotein" evidence="1">
    <location>
        <begin position="22"/>
        <end position="228"/>
    </location>
</feature>
<dbReference type="PROSITE" id="PS51257">
    <property type="entry name" value="PROKAR_LIPOPROTEIN"/>
    <property type="match status" value="1"/>
</dbReference>
<protein>
    <recommendedName>
        <fullName evidence="4">Lipoprotein</fullName>
    </recommendedName>
</protein>
<keyword evidence="3" id="KW-1185">Reference proteome</keyword>
<sequence length="228" mass="24703">MKNVRMVALICMGIAASGCTSIDVASRNAPFEAPTAAATTPAMKVVSYQVRVPQTLKVSEANMYYPSGDIVWRGEPLGDRHAQVRKIFEESLARGSVGSTGRVPVLVDVEVKRFHALSEKTRYTVGGRHEIMFVMNFLNPETLQPVAEPRDIDATFKAFGGARAVAAEQNGITQRVRIGNHLAGLFQKEFGVSVKREPAPVRPIPVDPNAVSQNAVPLLTTDKSAGLY</sequence>
<evidence type="ECO:0008006" key="4">
    <source>
        <dbReference type="Google" id="ProtNLM"/>
    </source>
</evidence>
<feature type="signal peptide" evidence="1">
    <location>
        <begin position="1"/>
        <end position="21"/>
    </location>
</feature>
<evidence type="ECO:0000256" key="1">
    <source>
        <dbReference type="SAM" id="SignalP"/>
    </source>
</evidence>
<dbReference type="AlphaFoldDB" id="A0AAE4B2J6"/>
<evidence type="ECO:0000313" key="2">
    <source>
        <dbReference type="EMBL" id="MDQ2089103.1"/>
    </source>
</evidence>
<accession>A0AAE4B2J6</accession>
<gene>
    <name evidence="2" type="ORF">NO357_04220</name>
</gene>
<proteinExistence type="predicted"/>
<dbReference type="RefSeq" id="WP_306734352.1">
    <property type="nucleotide sequence ID" value="NZ_JANHAX010000001.1"/>
</dbReference>
<evidence type="ECO:0000313" key="3">
    <source>
        <dbReference type="Proteomes" id="UP001226762"/>
    </source>
</evidence>
<keyword evidence="1" id="KW-0732">Signal</keyword>
<organism evidence="2 3">
    <name type="scientific">Marimonas arenosa</name>
    <dbReference type="NCBI Taxonomy" id="1795305"/>
    <lineage>
        <taxon>Bacteria</taxon>
        <taxon>Pseudomonadati</taxon>
        <taxon>Pseudomonadota</taxon>
        <taxon>Alphaproteobacteria</taxon>
        <taxon>Rhodobacterales</taxon>
        <taxon>Paracoccaceae</taxon>
        <taxon>Marimonas</taxon>
    </lineage>
</organism>
<dbReference type="EMBL" id="JANHAX010000001">
    <property type="protein sequence ID" value="MDQ2089103.1"/>
    <property type="molecule type" value="Genomic_DNA"/>
</dbReference>